<proteinExistence type="predicted"/>
<accession>A0A316V6G1</accession>
<dbReference type="Proteomes" id="UP000245771">
    <property type="component" value="Unassembled WGS sequence"/>
</dbReference>
<evidence type="ECO:0000313" key="2">
    <source>
        <dbReference type="EMBL" id="PWN33177.1"/>
    </source>
</evidence>
<dbReference type="InterPro" id="IPR036908">
    <property type="entry name" value="RlpA-like_sf"/>
</dbReference>
<dbReference type="STRING" id="1280837.A0A316V6G1"/>
<dbReference type="InParanoid" id="A0A316V6G1"/>
<name>A0A316V6G1_9BASI</name>
<feature type="non-terminal residue" evidence="2">
    <location>
        <position position="1"/>
    </location>
</feature>
<feature type="non-terminal residue" evidence="2">
    <location>
        <position position="96"/>
    </location>
</feature>
<reference evidence="2 3" key="1">
    <citation type="journal article" date="2018" name="Mol. Biol. Evol.">
        <title>Broad Genomic Sampling Reveals a Smut Pathogenic Ancestry of the Fungal Clade Ustilaginomycotina.</title>
        <authorList>
            <person name="Kijpornyongpan T."/>
            <person name="Mondo S.J."/>
            <person name="Barry K."/>
            <person name="Sandor L."/>
            <person name="Lee J."/>
            <person name="Lipzen A."/>
            <person name="Pangilinan J."/>
            <person name="LaButti K."/>
            <person name="Hainaut M."/>
            <person name="Henrissat B."/>
            <person name="Grigoriev I.V."/>
            <person name="Spatafora J.W."/>
            <person name="Aime M.C."/>
        </authorList>
    </citation>
    <scope>NUCLEOTIDE SEQUENCE [LARGE SCALE GENOMIC DNA]</scope>
    <source>
        <strain evidence="2 3">MCA 3882</strain>
    </source>
</reference>
<sequence length="96" mass="9927">YGGQATFYNNAVSEGACGGYTSPSDKIVALNIAQYGNPGAVSKWCGQKILITYGGKSEVATVVDCCPSCAYGSLDMSKGLFGAFANFGAGVFQMSW</sequence>
<evidence type="ECO:0000256" key="1">
    <source>
        <dbReference type="ARBA" id="ARBA00022729"/>
    </source>
</evidence>
<organism evidence="2 3">
    <name type="scientific">Meira miltonrushii</name>
    <dbReference type="NCBI Taxonomy" id="1280837"/>
    <lineage>
        <taxon>Eukaryota</taxon>
        <taxon>Fungi</taxon>
        <taxon>Dikarya</taxon>
        <taxon>Basidiomycota</taxon>
        <taxon>Ustilaginomycotina</taxon>
        <taxon>Exobasidiomycetes</taxon>
        <taxon>Exobasidiales</taxon>
        <taxon>Brachybasidiaceae</taxon>
        <taxon>Meira</taxon>
    </lineage>
</organism>
<dbReference type="GeneID" id="37017909"/>
<dbReference type="AlphaFoldDB" id="A0A316V6G1"/>
<dbReference type="OrthoDB" id="623670at2759"/>
<dbReference type="PANTHER" id="PTHR31836">
    <property type="match status" value="1"/>
</dbReference>
<dbReference type="EMBL" id="KZ819604">
    <property type="protein sequence ID" value="PWN33177.1"/>
    <property type="molecule type" value="Genomic_DNA"/>
</dbReference>
<dbReference type="InterPro" id="IPR051477">
    <property type="entry name" value="Expansin_CellWall"/>
</dbReference>
<dbReference type="PANTHER" id="PTHR31836:SF28">
    <property type="entry name" value="SRCR DOMAIN-CONTAINING PROTEIN-RELATED"/>
    <property type="match status" value="1"/>
</dbReference>
<dbReference type="CDD" id="cd22191">
    <property type="entry name" value="DPBB_RlpA_EXP_N-like"/>
    <property type="match status" value="1"/>
</dbReference>
<keyword evidence="1" id="KW-0732">Signal</keyword>
<keyword evidence="3" id="KW-1185">Reference proteome</keyword>
<dbReference type="SUPFAM" id="SSF50685">
    <property type="entry name" value="Barwin-like endoglucanases"/>
    <property type="match status" value="1"/>
</dbReference>
<dbReference type="RefSeq" id="XP_025353479.1">
    <property type="nucleotide sequence ID" value="XM_025496128.1"/>
</dbReference>
<dbReference type="Gene3D" id="2.40.40.10">
    <property type="entry name" value="RlpA-like domain"/>
    <property type="match status" value="1"/>
</dbReference>
<evidence type="ECO:0000313" key="3">
    <source>
        <dbReference type="Proteomes" id="UP000245771"/>
    </source>
</evidence>
<protein>
    <submittedName>
        <fullName evidence="2">Uncharacterized protein</fullName>
    </submittedName>
</protein>
<gene>
    <name evidence="2" type="ORF">FA14DRAFT_115790</name>
</gene>